<organism evidence="2 3">
    <name type="scientific">Plesiocystis pacifica SIR-1</name>
    <dbReference type="NCBI Taxonomy" id="391625"/>
    <lineage>
        <taxon>Bacteria</taxon>
        <taxon>Pseudomonadati</taxon>
        <taxon>Myxococcota</taxon>
        <taxon>Polyangia</taxon>
        <taxon>Nannocystales</taxon>
        <taxon>Nannocystaceae</taxon>
        <taxon>Plesiocystis</taxon>
    </lineage>
</organism>
<sequence>MKLDNVTPVPAILWRTIMDQDRIAAAVVARATYRVVEGRLLLDSEQSWLIDTSEYETPVGKLIPEDCFFRGGVDVLVFGSARAPRRQPTQKIEVRVQIADFVGGVDVYGERRWKRTFAGGGDLQMSAPELVLEHPLDLDTAYGGVQPWDGLQIPFVSNPGGKGFYSELEHAIDQPLPNIEDPRRPIVRWQDQPDPVGVGFAPLGFGPKTRRSVEFDDRGVMTRIDPSLFNAAFPDMVAPKQAVVPGAACTVYGVLFEGPLSFRIPTLPLCTHIDIGDAHVERELQIDQIGIEPDERRVFITYRYPFRYAVKRMEARACQLRWSPRAHEG</sequence>
<dbReference type="EMBL" id="ABCS01000162">
    <property type="protein sequence ID" value="EDM73921.1"/>
    <property type="molecule type" value="Genomic_DNA"/>
</dbReference>
<feature type="domain" description="DUF2169" evidence="1">
    <location>
        <begin position="25"/>
        <end position="303"/>
    </location>
</feature>
<dbReference type="Proteomes" id="UP000005801">
    <property type="component" value="Unassembled WGS sequence"/>
</dbReference>
<name>A6GJN6_9BACT</name>
<dbReference type="eggNOG" id="COG5351">
    <property type="taxonomic scope" value="Bacteria"/>
</dbReference>
<dbReference type="AlphaFoldDB" id="A6GJN6"/>
<dbReference type="OrthoDB" id="236266at2"/>
<dbReference type="STRING" id="391625.PPSIR1_14205"/>
<dbReference type="Pfam" id="PF09937">
    <property type="entry name" value="DUF2169"/>
    <property type="match status" value="1"/>
</dbReference>
<dbReference type="InterPro" id="IPR018683">
    <property type="entry name" value="DUF2169"/>
</dbReference>
<evidence type="ECO:0000259" key="1">
    <source>
        <dbReference type="Pfam" id="PF09937"/>
    </source>
</evidence>
<reference evidence="2 3" key="1">
    <citation type="submission" date="2007-06" db="EMBL/GenBank/DDBJ databases">
        <authorList>
            <person name="Shimkets L."/>
            <person name="Ferriera S."/>
            <person name="Johnson J."/>
            <person name="Kravitz S."/>
            <person name="Beeson K."/>
            <person name="Sutton G."/>
            <person name="Rogers Y.-H."/>
            <person name="Friedman R."/>
            <person name="Frazier M."/>
            <person name="Venter J.C."/>
        </authorList>
    </citation>
    <scope>NUCLEOTIDE SEQUENCE [LARGE SCALE GENOMIC DNA]</scope>
    <source>
        <strain evidence="2 3">SIR-1</strain>
    </source>
</reference>
<keyword evidence="3" id="KW-1185">Reference proteome</keyword>
<comment type="caution">
    <text evidence="2">The sequence shown here is derived from an EMBL/GenBank/DDBJ whole genome shotgun (WGS) entry which is preliminary data.</text>
</comment>
<dbReference type="RefSeq" id="WP_006976922.1">
    <property type="nucleotide sequence ID" value="NZ_ABCS01000162.1"/>
</dbReference>
<evidence type="ECO:0000313" key="2">
    <source>
        <dbReference type="EMBL" id="EDM73921.1"/>
    </source>
</evidence>
<proteinExistence type="predicted"/>
<protein>
    <recommendedName>
        <fullName evidence="1">DUF2169 domain-containing protein</fullName>
    </recommendedName>
</protein>
<gene>
    <name evidence="2" type="ORF">PPSIR1_14205</name>
</gene>
<accession>A6GJN6</accession>
<evidence type="ECO:0000313" key="3">
    <source>
        <dbReference type="Proteomes" id="UP000005801"/>
    </source>
</evidence>